<dbReference type="Gene3D" id="2.80.10.50">
    <property type="match status" value="1"/>
</dbReference>
<name>B9V975_MACPC</name>
<dbReference type="CDD" id="cd23716">
    <property type="entry name" value="beta-trefoil_Ricin_Macrocypin"/>
    <property type="match status" value="1"/>
</dbReference>
<accession>B9V975</accession>
<dbReference type="MEROPS" id="I85.001"/>
<sequence>MGFEDGFYTILHLAEGQHPNSKIPGGMYASSKDGKDVPVTAEPLGPQSKIRWWIARDPQAGDDMYTITEFRIDNSIPGQWSRSPVETEVPVYLYGRIKAEETGYTCAWRIQPADHGADGVYHIVGNVRIGSTDWADLREEYGEPQVYMKPVPVIPNVYIPRWFILGYEE</sequence>
<reference evidence="1" key="1">
    <citation type="journal article" date="2009" name="FEBS J.">
        <title>Macrocypins, a family of cysteine protease inhibitors from the basidiomycete Macrolepiota procera.</title>
        <authorList>
            <person name="Sabotic J."/>
            <person name="Popovic T."/>
            <person name="Puizdar V."/>
            <person name="Brzin J."/>
        </authorList>
    </citation>
    <scope>NUCLEOTIDE SEQUENCE</scope>
    <source>
        <tissue evidence="1">Fruiting body</tissue>
    </source>
</reference>
<evidence type="ECO:0000313" key="1">
    <source>
        <dbReference type="EMBL" id="ACL99725.1"/>
    </source>
</evidence>
<dbReference type="EMBL" id="FJ495241">
    <property type="protein sequence ID" value="ACL99725.1"/>
    <property type="molecule type" value="mRNA"/>
</dbReference>
<dbReference type="AlphaFoldDB" id="B9V975"/>
<organism evidence="1">
    <name type="scientific">Macrolepiota procera</name>
    <name type="common">Parasol mushroom</name>
    <dbReference type="NCBI Taxonomy" id="56183"/>
    <lineage>
        <taxon>Eukaryota</taxon>
        <taxon>Fungi</taxon>
        <taxon>Dikarya</taxon>
        <taxon>Basidiomycota</taxon>
        <taxon>Agaricomycotina</taxon>
        <taxon>Agaricomycetes</taxon>
        <taxon>Agaricomycetidae</taxon>
        <taxon>Agaricales</taxon>
        <taxon>Agaricineae</taxon>
        <taxon>Agaricaceae</taxon>
        <taxon>Macrolepiota</taxon>
    </lineage>
</organism>
<proteinExistence type="evidence at transcript level"/>
<protein>
    <submittedName>
        <fullName evidence="1">Macrocypin 1b</fullName>
    </submittedName>
</protein>